<name>A0ABQ2H1D0_9DEIO</name>
<evidence type="ECO:0000313" key="2">
    <source>
        <dbReference type="EMBL" id="GGM21911.1"/>
    </source>
</evidence>
<dbReference type="RefSeq" id="WP_188905379.1">
    <property type="nucleotide sequence ID" value="NZ_BMOM01000054.1"/>
</dbReference>
<reference evidence="3" key="1">
    <citation type="journal article" date="2019" name="Int. J. Syst. Evol. Microbiol.">
        <title>The Global Catalogue of Microorganisms (GCM) 10K type strain sequencing project: providing services to taxonomists for standard genome sequencing and annotation.</title>
        <authorList>
            <consortium name="The Broad Institute Genomics Platform"/>
            <consortium name="The Broad Institute Genome Sequencing Center for Infectious Disease"/>
            <person name="Wu L."/>
            <person name="Ma J."/>
        </authorList>
    </citation>
    <scope>NUCLEOTIDE SEQUENCE [LARGE SCALE GENOMIC DNA]</scope>
    <source>
        <strain evidence="3">JCM 15443</strain>
    </source>
</reference>
<proteinExistence type="predicted"/>
<keyword evidence="3" id="KW-1185">Reference proteome</keyword>
<dbReference type="InterPro" id="IPR017642">
    <property type="entry name" value="DNA_S_mod_DndB"/>
</dbReference>
<gene>
    <name evidence="2" type="ORF">GCM10010841_32230</name>
</gene>
<feature type="compositionally biased region" description="Basic and acidic residues" evidence="1">
    <location>
        <begin position="195"/>
        <end position="204"/>
    </location>
</feature>
<sequence length="511" mass="57359">MDVAVLVSKQAGKKVFTGTLTASLAVSELRKGTMAVNPEAQRSLAKGVGKDSTMELLVSDKVHNTPRMKSFVKFIDRVMDQNSNTEGFLGAVQVVVPEEFREATFEALEVDADERRKNATLSTFIKALDGSQAGTLTLRPRHGQAGLHIVDGQGRIFGLHSFERSVEVQLEKVRREVKKLQKAALTSNDPATAQRHLEEQQENERKLRERLERISEFLSETRVSFVCYVEDILEDGQVVGLPVQAEKRLYIEGNALNAQASKEDVLRYEGFSPVIVDLEEYRTTQEWLSDDFIEDESKSIGSNSTRLFTLSSLAQAYSYAYINKPNALRDVDETMFDIVAKRQAFVHAYWDRINELFGGVWIPYSETPSDRLKYVREQRGRQNVLFQAIFLIALGRLGYALGTHANWDPASPVLKKLTALDPEAVSYYAQNPMFKGGYDRTWTETMMKPSRNADTGKMDRFAFNNVNDTISNTYKLLASKVGIDPVDDDEDTQTAQPQNDPDGILAVVASD</sequence>
<dbReference type="Proteomes" id="UP000661918">
    <property type="component" value="Unassembled WGS sequence"/>
</dbReference>
<evidence type="ECO:0000313" key="3">
    <source>
        <dbReference type="Proteomes" id="UP000661918"/>
    </source>
</evidence>
<dbReference type="Pfam" id="PF14072">
    <property type="entry name" value="DndB"/>
    <property type="match status" value="1"/>
</dbReference>
<dbReference type="EMBL" id="BMOM01000054">
    <property type="protein sequence ID" value="GGM21911.1"/>
    <property type="molecule type" value="Genomic_DNA"/>
</dbReference>
<organism evidence="2 3">
    <name type="scientific">Deinococcus aerophilus</name>
    <dbReference type="NCBI Taxonomy" id="522488"/>
    <lineage>
        <taxon>Bacteria</taxon>
        <taxon>Thermotogati</taxon>
        <taxon>Deinococcota</taxon>
        <taxon>Deinococci</taxon>
        <taxon>Deinococcales</taxon>
        <taxon>Deinococcaceae</taxon>
        <taxon>Deinococcus</taxon>
    </lineage>
</organism>
<evidence type="ECO:0000256" key="1">
    <source>
        <dbReference type="SAM" id="MobiDB-lite"/>
    </source>
</evidence>
<protein>
    <recommendedName>
        <fullName evidence="4">Abortive phage infection protein</fullName>
    </recommendedName>
</protein>
<accession>A0ABQ2H1D0</accession>
<evidence type="ECO:0008006" key="4">
    <source>
        <dbReference type="Google" id="ProtNLM"/>
    </source>
</evidence>
<feature type="region of interest" description="Disordered" evidence="1">
    <location>
        <begin position="184"/>
        <end position="204"/>
    </location>
</feature>
<comment type="caution">
    <text evidence="2">The sequence shown here is derived from an EMBL/GenBank/DDBJ whole genome shotgun (WGS) entry which is preliminary data.</text>
</comment>